<dbReference type="GO" id="GO:0005886">
    <property type="term" value="C:plasma membrane"/>
    <property type="evidence" value="ECO:0007669"/>
    <property type="project" value="UniProtKB-SubCell"/>
</dbReference>
<dbReference type="AlphaFoldDB" id="H0W4J9"/>
<dbReference type="FunFam" id="1.10.1220.70:FF:000001">
    <property type="entry name" value="Olfactory receptor"/>
    <property type="match status" value="1"/>
</dbReference>
<dbReference type="PRINTS" id="PR00245">
    <property type="entry name" value="OLFACTORYR"/>
</dbReference>
<dbReference type="PANTHER" id="PTHR48001">
    <property type="entry name" value="OLFACTORY RECEPTOR"/>
    <property type="match status" value="1"/>
</dbReference>
<evidence type="ECO:0000256" key="5">
    <source>
        <dbReference type="ARBA" id="ARBA00022989"/>
    </source>
</evidence>
<dbReference type="PROSITE" id="PS50262">
    <property type="entry name" value="G_PROTEIN_RECEP_F1_2"/>
    <property type="match status" value="1"/>
</dbReference>
<evidence type="ECO:0000256" key="6">
    <source>
        <dbReference type="ARBA" id="ARBA00023040"/>
    </source>
</evidence>
<reference evidence="12" key="3">
    <citation type="submission" date="2025-09" db="UniProtKB">
        <authorList>
            <consortium name="Ensembl"/>
        </authorList>
    </citation>
    <scope>IDENTIFICATION</scope>
    <source>
        <strain evidence="12">2N</strain>
    </source>
</reference>
<dbReference type="GO" id="GO:0004930">
    <property type="term" value="F:G protein-coupled receptor activity"/>
    <property type="evidence" value="ECO:0007669"/>
    <property type="project" value="UniProtKB-KW"/>
</dbReference>
<keyword evidence="9" id="KW-0807">Transducer</keyword>
<evidence type="ECO:0000256" key="7">
    <source>
        <dbReference type="ARBA" id="ARBA00023136"/>
    </source>
</evidence>
<reference evidence="13" key="1">
    <citation type="journal article" date="2011" name="Nature">
        <title>A high-resolution map of human evolutionary constraint using 29 mammals.</title>
        <authorList>
            <person name="Lindblad-Toh K."/>
            <person name="Garber M."/>
            <person name="Zuk O."/>
            <person name="Lin M.F."/>
            <person name="Parker B.J."/>
            <person name="Washietl S."/>
            <person name="Kheradpour P."/>
            <person name="Ernst J."/>
            <person name="Jordan G."/>
            <person name="Mauceli E."/>
            <person name="Ward L.D."/>
            <person name="Lowe C.B."/>
            <person name="Holloway A.K."/>
            <person name="Clamp M."/>
            <person name="Gnerre S."/>
            <person name="Alfoldi J."/>
            <person name="Beal K."/>
            <person name="Chang J."/>
            <person name="Clawson H."/>
            <person name="Cuff J."/>
            <person name="Di Palma F."/>
            <person name="Fitzgerald S."/>
            <person name="Flicek P."/>
            <person name="Guttman M."/>
            <person name="Hubisz M.J."/>
            <person name="Jaffe D.B."/>
            <person name="Jungreis I."/>
            <person name="Kent W.J."/>
            <person name="Kostka D."/>
            <person name="Lara M."/>
            <person name="Martins A.L."/>
            <person name="Massingham T."/>
            <person name="Moltke I."/>
            <person name="Raney B.J."/>
            <person name="Rasmussen M.D."/>
            <person name="Robinson J."/>
            <person name="Stark A."/>
            <person name="Vilella A.J."/>
            <person name="Wen J."/>
            <person name="Xie X."/>
            <person name="Zody M.C."/>
            <person name="Baldwin J."/>
            <person name="Bloom T."/>
            <person name="Chin C.W."/>
            <person name="Heiman D."/>
            <person name="Nicol R."/>
            <person name="Nusbaum C."/>
            <person name="Young S."/>
            <person name="Wilkinson J."/>
            <person name="Worley K.C."/>
            <person name="Kovar C.L."/>
            <person name="Muzny D.M."/>
            <person name="Gibbs R.A."/>
            <person name="Cree A."/>
            <person name="Dihn H.H."/>
            <person name="Fowler G."/>
            <person name="Jhangiani S."/>
            <person name="Joshi V."/>
            <person name="Lee S."/>
            <person name="Lewis L.R."/>
            <person name="Nazareth L.V."/>
            <person name="Okwuonu G."/>
            <person name="Santibanez J."/>
            <person name="Warren W.C."/>
            <person name="Mardis E.R."/>
            <person name="Weinstock G.M."/>
            <person name="Wilson R.K."/>
            <person name="Delehaunty K."/>
            <person name="Dooling D."/>
            <person name="Fronik C."/>
            <person name="Fulton L."/>
            <person name="Fulton B."/>
            <person name="Graves T."/>
            <person name="Minx P."/>
            <person name="Sodergren E."/>
            <person name="Birney E."/>
            <person name="Margulies E.H."/>
            <person name="Herrero J."/>
            <person name="Green E.D."/>
            <person name="Haussler D."/>
            <person name="Siepel A."/>
            <person name="Goldman N."/>
            <person name="Pollard K.S."/>
            <person name="Pedersen J.S."/>
            <person name="Lander E.S."/>
            <person name="Kellis M."/>
        </authorList>
    </citation>
    <scope>NUCLEOTIDE SEQUENCE [LARGE SCALE GENOMIC DNA]</scope>
    <source>
        <strain evidence="13">2N</strain>
    </source>
</reference>
<keyword evidence="8" id="KW-0675">Receptor</keyword>
<evidence type="ECO:0000259" key="11">
    <source>
        <dbReference type="PROSITE" id="PS50262"/>
    </source>
</evidence>
<accession>H0W4J9</accession>
<dbReference type="GO" id="GO:0004984">
    <property type="term" value="F:olfactory receptor activity"/>
    <property type="evidence" value="ECO:0007669"/>
    <property type="project" value="InterPro"/>
</dbReference>
<dbReference type="Bgee" id="ENSCPOG00000003013">
    <property type="expression patterns" value="Expressed in pituitary gland"/>
</dbReference>
<keyword evidence="5 10" id="KW-1133">Transmembrane helix</keyword>
<keyword evidence="6" id="KW-0297">G-protein coupled receptor</keyword>
<sequence length="209" mass="22742">AFVGMDNLLLTIIAYDRFVAICYPLKYVTIMNPDTCVSLVLMSLFVMLLVSLLPILIRKHLTFSKDTEIPHCICELAQVLKVARSDAIANVSVIVLYVSTALLGVCPVTGILFSSSQIIASLMKMPYTESKFKAFSTCGSHLCVVSLFYGTDLGVYLSSVGTHSPPDSSVASVMYTIVTPILNPFIYSLRNKDVIGALGRLLKRAASHP</sequence>
<organism evidence="12 13">
    <name type="scientific">Cavia porcellus</name>
    <name type="common">Guinea pig</name>
    <dbReference type="NCBI Taxonomy" id="10141"/>
    <lineage>
        <taxon>Eukaryota</taxon>
        <taxon>Metazoa</taxon>
        <taxon>Chordata</taxon>
        <taxon>Craniata</taxon>
        <taxon>Vertebrata</taxon>
        <taxon>Euteleostomi</taxon>
        <taxon>Mammalia</taxon>
        <taxon>Eutheria</taxon>
        <taxon>Euarchontoglires</taxon>
        <taxon>Glires</taxon>
        <taxon>Rodentia</taxon>
        <taxon>Hystricomorpha</taxon>
        <taxon>Caviidae</taxon>
        <taxon>Cavia</taxon>
    </lineage>
</organism>
<keyword evidence="3" id="KW-1003">Cell membrane</keyword>
<comment type="similarity">
    <text evidence="2">Belongs to the G-protein coupled receptor 1 family.</text>
</comment>
<dbReference type="Proteomes" id="UP000005447">
    <property type="component" value="Unassembled WGS sequence"/>
</dbReference>
<evidence type="ECO:0000256" key="9">
    <source>
        <dbReference type="ARBA" id="ARBA00023224"/>
    </source>
</evidence>
<keyword evidence="7 10" id="KW-0472">Membrane</keyword>
<evidence type="ECO:0000256" key="8">
    <source>
        <dbReference type="ARBA" id="ARBA00023170"/>
    </source>
</evidence>
<dbReference type="Pfam" id="PF13853">
    <property type="entry name" value="7tm_4"/>
    <property type="match status" value="1"/>
</dbReference>
<feature type="transmembrane region" description="Helical" evidence="10">
    <location>
        <begin position="36"/>
        <end position="57"/>
    </location>
</feature>
<evidence type="ECO:0000256" key="1">
    <source>
        <dbReference type="ARBA" id="ARBA00004651"/>
    </source>
</evidence>
<dbReference type="HOGENOM" id="CLU_012526_3_0_1"/>
<dbReference type="GeneTree" id="ENSGT00940000153686"/>
<comment type="subcellular location">
    <subcellularLocation>
        <location evidence="1">Cell membrane</location>
        <topology evidence="1">Multi-pass membrane protein</topology>
    </subcellularLocation>
</comment>
<protein>
    <recommendedName>
        <fullName evidence="11">G-protein coupled receptors family 1 profile domain-containing protein</fullName>
    </recommendedName>
</protein>
<keyword evidence="4 10" id="KW-0812">Transmembrane</keyword>
<dbReference type="VEuPathDB" id="HostDB:ENSCPOG00000003013"/>
<dbReference type="STRING" id="10141.ENSCPOP00000017900"/>
<dbReference type="InParanoid" id="H0W4J9"/>
<dbReference type="Ensembl" id="ENSCPOT00000003052.3">
    <property type="protein sequence ID" value="ENSCPOP00000017900.2"/>
    <property type="gene ID" value="ENSCPOG00000003013.4"/>
</dbReference>
<evidence type="ECO:0000256" key="3">
    <source>
        <dbReference type="ARBA" id="ARBA00022475"/>
    </source>
</evidence>
<dbReference type="PROSITE" id="PS00237">
    <property type="entry name" value="G_PROTEIN_RECEP_F1_1"/>
    <property type="match status" value="1"/>
</dbReference>
<feature type="transmembrane region" description="Helical" evidence="10">
    <location>
        <begin position="87"/>
        <end position="113"/>
    </location>
</feature>
<name>H0W4J9_CAVPO</name>
<dbReference type="OMA" id="PHCICEL"/>
<dbReference type="SUPFAM" id="SSF81321">
    <property type="entry name" value="Family A G protein-coupled receptor-like"/>
    <property type="match status" value="1"/>
</dbReference>
<feature type="domain" description="G-protein coupled receptors family 1 profile" evidence="11">
    <location>
        <begin position="1"/>
        <end position="187"/>
    </location>
</feature>
<reference evidence="12" key="2">
    <citation type="submission" date="2025-08" db="UniProtKB">
        <authorList>
            <consortium name="Ensembl"/>
        </authorList>
    </citation>
    <scope>IDENTIFICATION</scope>
    <source>
        <strain evidence="12">2N</strain>
    </source>
</reference>
<evidence type="ECO:0000256" key="10">
    <source>
        <dbReference type="SAM" id="Phobius"/>
    </source>
</evidence>
<evidence type="ECO:0000313" key="13">
    <source>
        <dbReference type="Proteomes" id="UP000005447"/>
    </source>
</evidence>
<keyword evidence="13" id="KW-1185">Reference proteome</keyword>
<evidence type="ECO:0000256" key="4">
    <source>
        <dbReference type="ARBA" id="ARBA00022692"/>
    </source>
</evidence>
<dbReference type="InterPro" id="IPR000725">
    <property type="entry name" value="Olfact_rcpt"/>
</dbReference>
<evidence type="ECO:0000313" key="12">
    <source>
        <dbReference type="Ensembl" id="ENSCPOP00000017900.2"/>
    </source>
</evidence>
<dbReference type="eggNOG" id="ENOG502QVH7">
    <property type="taxonomic scope" value="Eukaryota"/>
</dbReference>
<proteinExistence type="inferred from homology"/>
<dbReference type="InterPro" id="IPR017452">
    <property type="entry name" value="GPCR_Rhodpsn_7TM"/>
</dbReference>
<evidence type="ECO:0000256" key="2">
    <source>
        <dbReference type="ARBA" id="ARBA00010663"/>
    </source>
</evidence>
<dbReference type="Gene3D" id="1.20.1070.10">
    <property type="entry name" value="Rhodopsin 7-helix transmembrane proteins"/>
    <property type="match status" value="1"/>
</dbReference>
<dbReference type="EMBL" id="AAKN02055498">
    <property type="status" value="NOT_ANNOTATED_CDS"/>
    <property type="molecule type" value="Genomic_DNA"/>
</dbReference>
<dbReference type="InterPro" id="IPR000276">
    <property type="entry name" value="GPCR_Rhodpsn"/>
</dbReference>